<comment type="caution">
    <text evidence="4">The sequence shown here is derived from an EMBL/GenBank/DDBJ whole genome shotgun (WGS) entry which is preliminary data.</text>
</comment>
<dbReference type="Pfam" id="PF18206">
    <property type="entry name" value="Porphyrn_cat_1"/>
    <property type="match status" value="1"/>
</dbReference>
<name>W7Y3W1_9BACT</name>
<dbReference type="InterPro" id="IPR041224">
    <property type="entry name" value="BPA_C"/>
</dbReference>
<evidence type="ECO:0000259" key="2">
    <source>
        <dbReference type="Pfam" id="PF18206"/>
    </source>
</evidence>
<dbReference type="NCBIfam" id="TIGR04183">
    <property type="entry name" value="Por_Secre_tail"/>
    <property type="match status" value="1"/>
</dbReference>
<keyword evidence="5" id="KW-1185">Reference proteome</keyword>
<sequence length="732" mass="82456">MKKNLQKIAGILLTSTLGLTGFAQQQISVYVAPTVSLSIEGHKELSRAKYFNLATTAAELKKSVLNYDENMADYYINELGITVGRKLSMVKGETYWGNSLKEDASREGYTDLDYFKNKKAGLNDEGMNMLQAAFGDNQNVVCHESSDPYPDYMDLYTVEGSNGHKYPADAASAAELIATILKYGYTDFQRPAYYELMNEPHWKHFDDKRFIDLHVKTKEKVVAEGVNTQIGGPCSSVSNYHKNEYKNLGGITNFMSNTDFKLDFYSFHSYDYMHWDDDANDFVGSINSGLPLEGVLDACAAFCNNAGHDFKYLTSEHGGYINDVNNRDYALEKLGQLYFPGSGFDYEMEKRNIDNFIMVNSAIANTMTYMNHPHVVLKSVPFILLESAGWNTEYYSSLLVKENFDKNSSVWRESRLIDFYKFFKGVKGRRVETYCDDTDIQHHAFVSDRQLILLFHNQSNQKGAIDVHVEQFVETPSEISIRRLRRKEDFRPEMIEETVASLSALKIGGQESVAVFVNYSSEVPEEEEIPVKLYYSSASDIGVQFSGSRNFSIRTLDYKYIKEAELRIGISRKAANSKEVKIYFNGTELLAPVEDCADRLTGDFYATTKIVKVPGSLLKTNNTIQVNFPDGKSGGVGAAVLRAKMGDDVSVRNLKYHKNKLNIFPNPSDHEITVSSNKEGVIEIIGLDGRLKKSVEASVGDNKFSIEDLMSGTFIVQLVTGKDLYTNKLLVY</sequence>
<dbReference type="Pfam" id="PF18962">
    <property type="entry name" value="Por_Secre_tail"/>
    <property type="match status" value="1"/>
</dbReference>
<dbReference type="Gene3D" id="3.20.20.80">
    <property type="entry name" value="Glycosidases"/>
    <property type="match status" value="1"/>
</dbReference>
<dbReference type="AlphaFoldDB" id="W7Y3W1"/>
<feature type="domain" description="Porphyranase beta-sandwich" evidence="2">
    <location>
        <begin position="439"/>
        <end position="537"/>
    </location>
</feature>
<dbReference type="RefSeq" id="WP_027471535.1">
    <property type="nucleotide sequence ID" value="NZ_BAMD01000012.1"/>
</dbReference>
<proteinExistence type="predicted"/>
<accession>W7Y3W1</accession>
<evidence type="ECO:0000313" key="4">
    <source>
        <dbReference type="EMBL" id="GAF02722.1"/>
    </source>
</evidence>
<dbReference type="InterPro" id="IPR017853">
    <property type="entry name" value="GH"/>
</dbReference>
<organism evidence="4 5">
    <name type="scientific">Saccharicrinis fermentans DSM 9555 = JCM 21142</name>
    <dbReference type="NCBI Taxonomy" id="869213"/>
    <lineage>
        <taxon>Bacteria</taxon>
        <taxon>Pseudomonadati</taxon>
        <taxon>Bacteroidota</taxon>
        <taxon>Bacteroidia</taxon>
        <taxon>Marinilabiliales</taxon>
        <taxon>Marinilabiliaceae</taxon>
        <taxon>Saccharicrinis</taxon>
    </lineage>
</organism>
<dbReference type="OrthoDB" id="9805017at2"/>
<evidence type="ECO:0000313" key="5">
    <source>
        <dbReference type="Proteomes" id="UP000019402"/>
    </source>
</evidence>
<evidence type="ECO:0000259" key="3">
    <source>
        <dbReference type="Pfam" id="PF18962"/>
    </source>
</evidence>
<dbReference type="Pfam" id="PF18040">
    <property type="entry name" value="BPA_C"/>
    <property type="match status" value="1"/>
</dbReference>
<dbReference type="EMBL" id="BAMD01000012">
    <property type="protein sequence ID" value="GAF02722.1"/>
    <property type="molecule type" value="Genomic_DNA"/>
</dbReference>
<evidence type="ECO:0000259" key="1">
    <source>
        <dbReference type="Pfam" id="PF18040"/>
    </source>
</evidence>
<feature type="domain" description="Beta-porphyranase A C-terminal" evidence="1">
    <location>
        <begin position="550"/>
        <end position="636"/>
    </location>
</feature>
<dbReference type="InterPro" id="IPR026444">
    <property type="entry name" value="Secre_tail"/>
</dbReference>
<dbReference type="eggNOG" id="COG3664">
    <property type="taxonomic scope" value="Bacteria"/>
</dbReference>
<dbReference type="InterPro" id="IPR040527">
    <property type="entry name" value="Beta-sand_Porphyrn"/>
</dbReference>
<dbReference type="Proteomes" id="UP000019402">
    <property type="component" value="Unassembled WGS sequence"/>
</dbReference>
<gene>
    <name evidence="4" type="ORF">JCM21142_31363</name>
</gene>
<dbReference type="STRING" id="869213.GCA_000517085_01798"/>
<dbReference type="SUPFAM" id="SSF51445">
    <property type="entry name" value="(Trans)glycosidases"/>
    <property type="match status" value="1"/>
</dbReference>
<feature type="domain" description="Secretion system C-terminal sorting" evidence="3">
    <location>
        <begin position="663"/>
        <end position="731"/>
    </location>
</feature>
<protein>
    <submittedName>
        <fullName evidence="4">Uncharacterized protein</fullName>
    </submittedName>
</protein>
<dbReference type="Gene3D" id="2.60.120.1200">
    <property type="match status" value="1"/>
</dbReference>
<reference evidence="4 5" key="1">
    <citation type="journal article" date="2014" name="Genome Announc.">
        <title>Draft Genome Sequence of Cytophaga fermentans JCM 21142T, a Facultative Anaerobe Isolated from Marine Mud.</title>
        <authorList>
            <person name="Starns D."/>
            <person name="Oshima K."/>
            <person name="Suda W."/>
            <person name="Iino T."/>
            <person name="Yuki M."/>
            <person name="Inoue J."/>
            <person name="Kitamura K."/>
            <person name="Iida T."/>
            <person name="Darby A."/>
            <person name="Hattori M."/>
            <person name="Ohkuma M."/>
        </authorList>
    </citation>
    <scope>NUCLEOTIDE SEQUENCE [LARGE SCALE GENOMIC DNA]</scope>
    <source>
        <strain evidence="4 5">JCM 21142</strain>
    </source>
</reference>